<comment type="caution">
    <text evidence="1">The sequence shown here is derived from an EMBL/GenBank/DDBJ whole genome shotgun (WGS) entry which is preliminary data.</text>
</comment>
<dbReference type="AlphaFoldDB" id="A0A4Y9Z4V0"/>
<dbReference type="OrthoDB" id="2585512at2759"/>
<gene>
    <name evidence="1" type="ORF">EVG20_g2955</name>
</gene>
<proteinExistence type="predicted"/>
<dbReference type="Gene3D" id="3.80.10.10">
    <property type="entry name" value="Ribonuclease Inhibitor"/>
    <property type="match status" value="1"/>
</dbReference>
<protein>
    <submittedName>
        <fullName evidence="1">Uncharacterized protein</fullName>
    </submittedName>
</protein>
<reference evidence="1 2" key="1">
    <citation type="submission" date="2019-02" db="EMBL/GenBank/DDBJ databases">
        <title>Genome sequencing of the rare red list fungi Dentipellis fragilis.</title>
        <authorList>
            <person name="Buettner E."/>
            <person name="Kellner H."/>
        </authorList>
    </citation>
    <scope>NUCLEOTIDE SEQUENCE [LARGE SCALE GENOMIC DNA]</scope>
    <source>
        <strain evidence="1 2">DSM 105465</strain>
    </source>
</reference>
<dbReference type="SUPFAM" id="SSF52047">
    <property type="entry name" value="RNI-like"/>
    <property type="match status" value="1"/>
</dbReference>
<evidence type="ECO:0000313" key="1">
    <source>
        <dbReference type="EMBL" id="TFY69886.1"/>
    </source>
</evidence>
<accession>A0A4Y9Z4V0</accession>
<sequence length="455" mass="51594">MAEFTDLPLEILPLIVQHIVKASHLAALCLVNRSFHAFAVPLLYERIVIFPWYKDAKTRVRSFTRIRKRMNDLAPEIRDFPKAFLISEKYQTLRENCIRGIQHTTHLRSCTWTRDGSLQNPILEALQGCPDLCELEINGHHEDNYDPSTLMTFRNLRKISIIMPSGPVLHLLPRWVEYTGHSLRNLTLICKTSALVNDSLLEELSPNLPCIEHLYLVGCPRVTHEGVWAAIRNNLQGILGLGIEGLSSSFDIVLFGQMCRKGGGLTNLKSITLTTHPDFITKTWMEGVMDLLSESPLEMFQIYATENNHSHSFDPHLCSRLITSHGHRLLRFSVHRLRITLDTLGIICTGCPELQQLFVHVSSSSLESLGPILAQARKLRTVHVNLAHRPPRIQDVALAVVSHCSPTIVQFGIDTRVWQVSREIVKQDDGIISTRPVLNMYENPEIPEQFLVVRA</sequence>
<evidence type="ECO:0000313" key="2">
    <source>
        <dbReference type="Proteomes" id="UP000298327"/>
    </source>
</evidence>
<dbReference type="InterPro" id="IPR032675">
    <property type="entry name" value="LRR_dom_sf"/>
</dbReference>
<name>A0A4Y9Z4V0_9AGAM</name>
<keyword evidence="2" id="KW-1185">Reference proteome</keyword>
<dbReference type="STRING" id="205917.A0A4Y9Z4V0"/>
<organism evidence="1 2">
    <name type="scientific">Dentipellis fragilis</name>
    <dbReference type="NCBI Taxonomy" id="205917"/>
    <lineage>
        <taxon>Eukaryota</taxon>
        <taxon>Fungi</taxon>
        <taxon>Dikarya</taxon>
        <taxon>Basidiomycota</taxon>
        <taxon>Agaricomycotina</taxon>
        <taxon>Agaricomycetes</taxon>
        <taxon>Russulales</taxon>
        <taxon>Hericiaceae</taxon>
        <taxon>Dentipellis</taxon>
    </lineage>
</organism>
<dbReference type="EMBL" id="SEOQ01000125">
    <property type="protein sequence ID" value="TFY69886.1"/>
    <property type="molecule type" value="Genomic_DNA"/>
</dbReference>
<dbReference type="Proteomes" id="UP000298327">
    <property type="component" value="Unassembled WGS sequence"/>
</dbReference>